<evidence type="ECO:0000313" key="2">
    <source>
        <dbReference type="EMBL" id="GIX84122.1"/>
    </source>
</evidence>
<gene>
    <name evidence="2" type="ORF">CEXT_129501</name>
</gene>
<dbReference type="EMBL" id="BPLR01020931">
    <property type="protein sequence ID" value="GIX84122.1"/>
    <property type="molecule type" value="Genomic_DNA"/>
</dbReference>
<reference evidence="2 3" key="1">
    <citation type="submission" date="2021-06" db="EMBL/GenBank/DDBJ databases">
        <title>Caerostris extrusa draft genome.</title>
        <authorList>
            <person name="Kono N."/>
            <person name="Arakawa K."/>
        </authorList>
    </citation>
    <scope>NUCLEOTIDE SEQUENCE [LARGE SCALE GENOMIC DNA]</scope>
</reference>
<name>A0AAV4NH53_CAEEX</name>
<feature type="region of interest" description="Disordered" evidence="1">
    <location>
        <begin position="65"/>
        <end position="97"/>
    </location>
</feature>
<dbReference type="Proteomes" id="UP001054945">
    <property type="component" value="Unassembled WGS sequence"/>
</dbReference>
<dbReference type="AlphaFoldDB" id="A0AAV4NH53"/>
<organism evidence="2 3">
    <name type="scientific">Caerostris extrusa</name>
    <name type="common">Bark spider</name>
    <name type="synonym">Caerostris bankana</name>
    <dbReference type="NCBI Taxonomy" id="172846"/>
    <lineage>
        <taxon>Eukaryota</taxon>
        <taxon>Metazoa</taxon>
        <taxon>Ecdysozoa</taxon>
        <taxon>Arthropoda</taxon>
        <taxon>Chelicerata</taxon>
        <taxon>Arachnida</taxon>
        <taxon>Araneae</taxon>
        <taxon>Araneomorphae</taxon>
        <taxon>Entelegynae</taxon>
        <taxon>Araneoidea</taxon>
        <taxon>Araneidae</taxon>
        <taxon>Caerostris</taxon>
    </lineage>
</organism>
<proteinExistence type="predicted"/>
<comment type="caution">
    <text evidence="2">The sequence shown here is derived from an EMBL/GenBank/DDBJ whole genome shotgun (WGS) entry which is preliminary data.</text>
</comment>
<evidence type="ECO:0000256" key="1">
    <source>
        <dbReference type="SAM" id="MobiDB-lite"/>
    </source>
</evidence>
<sequence>MQRRSIEERGGRKFIEELCTSSPSCTAKVAVIELEKWTACPLKNAELSAWLLCVKVMEEALVSSEKISHHMDKNSSKENVRNKPDKKTNHLTKCTALGMGKPTKPFYLPRKRKHLLVMVQKWTAVPEGGTT</sequence>
<keyword evidence="3" id="KW-1185">Reference proteome</keyword>
<accession>A0AAV4NH53</accession>
<evidence type="ECO:0000313" key="3">
    <source>
        <dbReference type="Proteomes" id="UP001054945"/>
    </source>
</evidence>
<feature type="compositionally biased region" description="Basic and acidic residues" evidence="1">
    <location>
        <begin position="66"/>
        <end position="88"/>
    </location>
</feature>
<protein>
    <submittedName>
        <fullName evidence="2">Uncharacterized protein</fullName>
    </submittedName>
</protein>